<dbReference type="SMART" id="SM00385">
    <property type="entry name" value="CYCLIN"/>
    <property type="match status" value="2"/>
</dbReference>
<dbReference type="InParanoid" id="G4YPM6"/>
<dbReference type="CDD" id="cd20529">
    <property type="entry name" value="CYCLIN_CCNJ-like_rpt2"/>
    <property type="match status" value="1"/>
</dbReference>
<accession>G4YPM6</accession>
<dbReference type="STRING" id="1094619.G4YPM6"/>
<evidence type="ECO:0000256" key="2">
    <source>
        <dbReference type="RuleBase" id="RU000383"/>
    </source>
</evidence>
<proteinExistence type="inferred from homology"/>
<evidence type="ECO:0000259" key="3">
    <source>
        <dbReference type="SMART" id="SM00385"/>
    </source>
</evidence>
<protein>
    <recommendedName>
        <fullName evidence="7">Cyclin N-terminal domain-containing protein</fullName>
    </recommendedName>
</protein>
<dbReference type="Pfam" id="PF02984">
    <property type="entry name" value="Cyclin_C"/>
    <property type="match status" value="1"/>
</dbReference>
<name>G4YPM6_PHYSP</name>
<feature type="domain" description="Cyclin-like" evidence="3">
    <location>
        <begin position="347"/>
        <end position="423"/>
    </location>
</feature>
<dbReference type="OMA" id="WDLCLPT"/>
<dbReference type="Pfam" id="PF00134">
    <property type="entry name" value="Cyclin_N"/>
    <property type="match status" value="1"/>
</dbReference>
<evidence type="ECO:0000256" key="1">
    <source>
        <dbReference type="ARBA" id="ARBA00023127"/>
    </source>
</evidence>
<dbReference type="InterPro" id="IPR039361">
    <property type="entry name" value="Cyclin"/>
</dbReference>
<evidence type="ECO:0008006" key="7">
    <source>
        <dbReference type="Google" id="ProtNLM"/>
    </source>
</evidence>
<dbReference type="FunFam" id="1.10.472.10:FF:000256">
    <property type="entry name" value="Cyclin A3, putative"/>
    <property type="match status" value="1"/>
</dbReference>
<dbReference type="InterPro" id="IPR013763">
    <property type="entry name" value="Cyclin-like_dom"/>
</dbReference>
<dbReference type="AlphaFoldDB" id="G4YPM6"/>
<feature type="domain" description="Cyclin-like" evidence="3">
    <location>
        <begin position="173"/>
        <end position="262"/>
    </location>
</feature>
<evidence type="ECO:0000259" key="4">
    <source>
        <dbReference type="SMART" id="SM01332"/>
    </source>
</evidence>
<dbReference type="KEGG" id="psoj:PHYSODRAFT_293907"/>
<reference evidence="5 6" key="1">
    <citation type="journal article" date="2006" name="Science">
        <title>Phytophthora genome sequences uncover evolutionary origins and mechanisms of pathogenesis.</title>
        <authorList>
            <person name="Tyler B.M."/>
            <person name="Tripathy S."/>
            <person name="Zhang X."/>
            <person name="Dehal P."/>
            <person name="Jiang R.H."/>
            <person name="Aerts A."/>
            <person name="Arredondo F.D."/>
            <person name="Baxter L."/>
            <person name="Bensasson D."/>
            <person name="Beynon J.L."/>
            <person name="Chapman J."/>
            <person name="Damasceno C.M."/>
            <person name="Dorrance A.E."/>
            <person name="Dou D."/>
            <person name="Dickerman A.W."/>
            <person name="Dubchak I.L."/>
            <person name="Garbelotto M."/>
            <person name="Gijzen M."/>
            <person name="Gordon S.G."/>
            <person name="Govers F."/>
            <person name="Grunwald N.J."/>
            <person name="Huang W."/>
            <person name="Ivors K.L."/>
            <person name="Jones R.W."/>
            <person name="Kamoun S."/>
            <person name="Krampis K."/>
            <person name="Lamour K.H."/>
            <person name="Lee M.K."/>
            <person name="McDonald W.H."/>
            <person name="Medina M."/>
            <person name="Meijer H.J."/>
            <person name="Nordberg E.K."/>
            <person name="Maclean D.J."/>
            <person name="Ospina-Giraldo M.D."/>
            <person name="Morris P.F."/>
            <person name="Phuntumart V."/>
            <person name="Putnam N.H."/>
            <person name="Rash S."/>
            <person name="Rose J.K."/>
            <person name="Sakihama Y."/>
            <person name="Salamov A.A."/>
            <person name="Savidor A."/>
            <person name="Scheuring C.F."/>
            <person name="Smith B.M."/>
            <person name="Sobral B.W."/>
            <person name="Terry A."/>
            <person name="Torto-Alalibo T.A."/>
            <person name="Win J."/>
            <person name="Xu Z."/>
            <person name="Zhang H."/>
            <person name="Grigoriev I.V."/>
            <person name="Rokhsar D.S."/>
            <person name="Boore J.L."/>
        </authorList>
    </citation>
    <scope>NUCLEOTIDE SEQUENCE [LARGE SCALE GENOMIC DNA]</scope>
    <source>
        <strain evidence="5 6">P6497</strain>
    </source>
</reference>
<dbReference type="EMBL" id="JH159151">
    <property type="protein sequence ID" value="EGZ28328.1"/>
    <property type="molecule type" value="Genomic_DNA"/>
</dbReference>
<dbReference type="RefSeq" id="XP_009515603.1">
    <property type="nucleotide sequence ID" value="XM_009517308.1"/>
</dbReference>
<dbReference type="GeneID" id="20641037"/>
<dbReference type="Gene3D" id="1.10.472.10">
    <property type="entry name" value="Cyclin-like"/>
    <property type="match status" value="2"/>
</dbReference>
<dbReference type="InterPro" id="IPR004367">
    <property type="entry name" value="Cyclin_C-dom"/>
</dbReference>
<dbReference type="Proteomes" id="UP000002640">
    <property type="component" value="Unassembled WGS sequence"/>
</dbReference>
<dbReference type="PANTHER" id="PTHR10177">
    <property type="entry name" value="CYCLINS"/>
    <property type="match status" value="1"/>
</dbReference>
<sequence>MGRVAHSSARCCSGCALPSSCICAFVAVGNNTLGERAISPEARQVASSTRTLVPLPSLPAVPPSSRSSKATGDSFRLHVVSTMEWEAQCLECDEVLDDEDLMSTQESEAGEVLGLLASEAPWSAELSFEEQNLVALEDRDVDIVYRAMLRQELVRPDFSKQYEYVKYRRVLVEWMADVGETHLRMRKEYVHAAVGYLEKMLARDAPLPRKDRFQLLALSCLRMALKFLGTDEELPPMAEFWEMGNRMYSFEEISDAEADIFQKCVRSLLFVTQQQTTNGPLLSGSFALLQSGHVWCRNLLCAKFALVTYLCACRLGWRLTVVTPLHFLQHYIGQTVLFADDRLLGSELVDEAHGYYCKYAEFFVDLVLQEYSLQVYRPSVVAASILVASRKALGVTPLWRDELSVLTGYDEKQVAPCFQAVWEHFEATFGPRNKNYERDDSPTGVADF</sequence>
<keyword evidence="1 2" id="KW-0195">Cyclin</keyword>
<dbReference type="InterPro" id="IPR006671">
    <property type="entry name" value="Cyclin_N"/>
</dbReference>
<dbReference type="InterPro" id="IPR036915">
    <property type="entry name" value="Cyclin-like_sf"/>
</dbReference>
<feature type="domain" description="Cyclin C-terminal" evidence="4">
    <location>
        <begin position="322"/>
        <end position="444"/>
    </location>
</feature>
<evidence type="ECO:0000313" key="6">
    <source>
        <dbReference type="Proteomes" id="UP000002640"/>
    </source>
</evidence>
<keyword evidence="6" id="KW-1185">Reference proteome</keyword>
<dbReference type="SMART" id="SM01332">
    <property type="entry name" value="Cyclin_C"/>
    <property type="match status" value="1"/>
</dbReference>
<dbReference type="SUPFAM" id="SSF47954">
    <property type="entry name" value="Cyclin-like"/>
    <property type="match status" value="2"/>
</dbReference>
<gene>
    <name evidence="5" type="ORF">PHYSODRAFT_293907</name>
</gene>
<organism evidence="5 6">
    <name type="scientific">Phytophthora sojae (strain P6497)</name>
    <name type="common">Soybean stem and root rot agent</name>
    <name type="synonym">Phytophthora megasperma f. sp. glycines</name>
    <dbReference type="NCBI Taxonomy" id="1094619"/>
    <lineage>
        <taxon>Eukaryota</taxon>
        <taxon>Sar</taxon>
        <taxon>Stramenopiles</taxon>
        <taxon>Oomycota</taxon>
        <taxon>Peronosporomycetes</taxon>
        <taxon>Peronosporales</taxon>
        <taxon>Peronosporaceae</taxon>
        <taxon>Phytophthora</taxon>
    </lineage>
</organism>
<evidence type="ECO:0000313" key="5">
    <source>
        <dbReference type="EMBL" id="EGZ28328.1"/>
    </source>
</evidence>
<comment type="similarity">
    <text evidence="2">Belongs to the cyclin family.</text>
</comment>